<dbReference type="Proteomes" id="UP001525890">
    <property type="component" value="Unassembled WGS sequence"/>
</dbReference>
<sequence length="168" mass="18872">MLEAKLNPCANLLYGWIQRRGSGEAPVKVDLQDFKAWTSEYRDRPYSDREIFDALQQLKELAAVAIAKTEVTVSVLPREIQGSTEHPSLELLLNECNFTGENAGNQRHWKDFPGDRPNNRFLTVSLVVVTSFLCGLIPLVAVQTVSETQLAQVETLTPWSVLGEQHSY</sequence>
<keyword evidence="3" id="KW-1185">Reference proteome</keyword>
<dbReference type="EMBL" id="JAMXFF010000011">
    <property type="protein sequence ID" value="MCT7966541.1"/>
    <property type="molecule type" value="Genomic_DNA"/>
</dbReference>
<reference evidence="2 3" key="1">
    <citation type="journal article" date="2022" name="Front. Microbiol.">
        <title>High genomic differentiation and limited gene flow indicate recent cryptic speciation within the genus Laspinema (cyanobacteria).</title>
        <authorList>
            <person name="Stanojkovic A."/>
            <person name="Skoupy S."/>
            <person name="Skaloud P."/>
            <person name="Dvorak P."/>
        </authorList>
    </citation>
    <scope>NUCLEOTIDE SEQUENCE [LARGE SCALE GENOMIC DNA]</scope>
    <source>
        <strain evidence="2 3">D2a</strain>
    </source>
</reference>
<keyword evidence="1" id="KW-0472">Membrane</keyword>
<name>A0ABT2MRK1_9CYAN</name>
<comment type="caution">
    <text evidence="2">The sequence shown here is derived from an EMBL/GenBank/DDBJ whole genome shotgun (WGS) entry which is preliminary data.</text>
</comment>
<gene>
    <name evidence="2" type="ORF">NG799_09375</name>
</gene>
<keyword evidence="1" id="KW-1133">Transmembrane helix</keyword>
<feature type="transmembrane region" description="Helical" evidence="1">
    <location>
        <begin position="121"/>
        <end position="142"/>
    </location>
</feature>
<protein>
    <submittedName>
        <fullName evidence="2">Uncharacterized protein</fullName>
    </submittedName>
</protein>
<evidence type="ECO:0000313" key="3">
    <source>
        <dbReference type="Proteomes" id="UP001525890"/>
    </source>
</evidence>
<evidence type="ECO:0000256" key="1">
    <source>
        <dbReference type="SAM" id="Phobius"/>
    </source>
</evidence>
<keyword evidence="1" id="KW-0812">Transmembrane</keyword>
<evidence type="ECO:0000313" key="2">
    <source>
        <dbReference type="EMBL" id="MCT7966541.1"/>
    </source>
</evidence>
<accession>A0ABT2MRK1</accession>
<dbReference type="RefSeq" id="WP_368006182.1">
    <property type="nucleotide sequence ID" value="NZ_JAMXFF010000011.1"/>
</dbReference>
<proteinExistence type="predicted"/>
<organism evidence="2 3">
    <name type="scientific">Laspinema palackyanum D2a</name>
    <dbReference type="NCBI Taxonomy" id="2953684"/>
    <lineage>
        <taxon>Bacteria</taxon>
        <taxon>Bacillati</taxon>
        <taxon>Cyanobacteriota</taxon>
        <taxon>Cyanophyceae</taxon>
        <taxon>Oscillatoriophycideae</taxon>
        <taxon>Oscillatoriales</taxon>
        <taxon>Laspinemataceae</taxon>
        <taxon>Laspinema</taxon>
        <taxon>Laspinema palackyanum</taxon>
    </lineage>
</organism>